<feature type="signal peptide" evidence="2">
    <location>
        <begin position="1"/>
        <end position="20"/>
    </location>
</feature>
<evidence type="ECO:0000313" key="4">
    <source>
        <dbReference type="EnsemblMetazoa" id="CapteP223379"/>
    </source>
</evidence>
<feature type="region of interest" description="Disordered" evidence="1">
    <location>
        <begin position="206"/>
        <end position="242"/>
    </location>
</feature>
<dbReference type="AlphaFoldDB" id="R7VI44"/>
<reference evidence="5" key="1">
    <citation type="submission" date="2012-12" db="EMBL/GenBank/DDBJ databases">
        <authorList>
            <person name="Hellsten U."/>
            <person name="Grimwood J."/>
            <person name="Chapman J.A."/>
            <person name="Shapiro H."/>
            <person name="Aerts A."/>
            <person name="Otillar R.P."/>
            <person name="Terry A.Y."/>
            <person name="Boore J.L."/>
            <person name="Simakov O."/>
            <person name="Marletaz F."/>
            <person name="Cho S.-J."/>
            <person name="Edsinger-Gonzales E."/>
            <person name="Havlak P."/>
            <person name="Kuo D.-H."/>
            <person name="Larsson T."/>
            <person name="Lv J."/>
            <person name="Arendt D."/>
            <person name="Savage R."/>
            <person name="Osoegawa K."/>
            <person name="de Jong P."/>
            <person name="Lindberg D.R."/>
            <person name="Seaver E.C."/>
            <person name="Weisblat D.A."/>
            <person name="Putnam N.H."/>
            <person name="Grigoriev I.V."/>
            <person name="Rokhsar D.S."/>
        </authorList>
    </citation>
    <scope>NUCLEOTIDE SEQUENCE</scope>
    <source>
        <strain evidence="5">I ESC-2004</strain>
    </source>
</reference>
<dbReference type="HOGENOM" id="CLU_628890_0_0_1"/>
<dbReference type="EMBL" id="KB293809">
    <property type="protein sequence ID" value="ELU15380.1"/>
    <property type="molecule type" value="Genomic_DNA"/>
</dbReference>
<evidence type="ECO:0000313" key="3">
    <source>
        <dbReference type="EMBL" id="ELU15380.1"/>
    </source>
</evidence>
<keyword evidence="2" id="KW-0732">Signal</keyword>
<dbReference type="OMA" id="ALEPIND"/>
<reference evidence="4" key="3">
    <citation type="submission" date="2015-06" db="UniProtKB">
        <authorList>
            <consortium name="EnsemblMetazoa"/>
        </authorList>
    </citation>
    <scope>IDENTIFICATION</scope>
</reference>
<name>R7VI44_CAPTE</name>
<organism evidence="3">
    <name type="scientific">Capitella teleta</name>
    <name type="common">Polychaete worm</name>
    <dbReference type="NCBI Taxonomy" id="283909"/>
    <lineage>
        <taxon>Eukaryota</taxon>
        <taxon>Metazoa</taxon>
        <taxon>Spiralia</taxon>
        <taxon>Lophotrochozoa</taxon>
        <taxon>Annelida</taxon>
        <taxon>Polychaeta</taxon>
        <taxon>Sedentaria</taxon>
        <taxon>Scolecida</taxon>
        <taxon>Capitellidae</taxon>
        <taxon>Capitella</taxon>
    </lineage>
</organism>
<accession>R7VI44</accession>
<feature type="chain" id="PRO_5008789064" evidence="2">
    <location>
        <begin position="21"/>
        <end position="436"/>
    </location>
</feature>
<proteinExistence type="predicted"/>
<dbReference type="OrthoDB" id="10687468at2759"/>
<evidence type="ECO:0000256" key="1">
    <source>
        <dbReference type="SAM" id="MobiDB-lite"/>
    </source>
</evidence>
<protein>
    <submittedName>
        <fullName evidence="3 4">Uncharacterized protein</fullName>
    </submittedName>
</protein>
<dbReference type="EnsemblMetazoa" id="CapteT223379">
    <property type="protein sequence ID" value="CapteP223379"/>
    <property type="gene ID" value="CapteG223379"/>
</dbReference>
<keyword evidence="5" id="KW-1185">Reference proteome</keyword>
<dbReference type="EMBL" id="AMQN01004556">
    <property type="status" value="NOT_ANNOTATED_CDS"/>
    <property type="molecule type" value="Genomic_DNA"/>
</dbReference>
<dbReference type="Proteomes" id="UP000014760">
    <property type="component" value="Unassembled WGS sequence"/>
</dbReference>
<gene>
    <name evidence="3" type="ORF">CAPTEDRAFT_223379</name>
</gene>
<reference evidence="3 5" key="2">
    <citation type="journal article" date="2013" name="Nature">
        <title>Insights into bilaterian evolution from three spiralian genomes.</title>
        <authorList>
            <person name="Simakov O."/>
            <person name="Marletaz F."/>
            <person name="Cho S.J."/>
            <person name="Edsinger-Gonzales E."/>
            <person name="Havlak P."/>
            <person name="Hellsten U."/>
            <person name="Kuo D.H."/>
            <person name="Larsson T."/>
            <person name="Lv J."/>
            <person name="Arendt D."/>
            <person name="Savage R."/>
            <person name="Osoegawa K."/>
            <person name="de Jong P."/>
            <person name="Grimwood J."/>
            <person name="Chapman J.A."/>
            <person name="Shapiro H."/>
            <person name="Aerts A."/>
            <person name="Otillar R.P."/>
            <person name="Terry A.Y."/>
            <person name="Boore J.L."/>
            <person name="Grigoriev I.V."/>
            <person name="Lindberg D.R."/>
            <person name="Seaver E.C."/>
            <person name="Weisblat D.A."/>
            <person name="Putnam N.H."/>
            <person name="Rokhsar D.S."/>
        </authorList>
    </citation>
    <scope>NUCLEOTIDE SEQUENCE</scope>
    <source>
        <strain evidence="3 5">I ESC-2004</strain>
    </source>
</reference>
<sequence length="436" mass="50355">MQVFQIVPVLVFSLLAPSFSAPLEQQADNDINNVKRAEEIMYGNHQNSARMKKSGPVLVDPVEQEPADDVDELVDEVTNKIPAETEEKEELVEEVVTPEEGDLALLQGHKEEDDLENLKAGDALEDEVDREEETVEDEILPSGDDAEGENQMEESIKEDILPNGDIATTLMKEQSEIDNSVDQKETEPAMNWYDYLNIDGYVKPYPVDQDRTKRSAQSEQPLTAENMMPDSPQRSKRDLTDDELKEWLEEKAGLQPIVDYPEEFQSEEDADESLIERILESSQDQQWEEEPIDLEQLNEEVYFPEDEETAEAREKLSLLRYIYDKLPNDYLESSDYEGPYESEVPLEELQEKEDIEYEPIVYRGVPGIFIPIVSQGPVPDVRKRASDFYPYSYESSPSSRWEAFLPSHTEQKRNADAYERLYQMARALRRYDDDWL</sequence>
<evidence type="ECO:0000313" key="5">
    <source>
        <dbReference type="Proteomes" id="UP000014760"/>
    </source>
</evidence>
<evidence type="ECO:0000256" key="2">
    <source>
        <dbReference type="SAM" id="SignalP"/>
    </source>
</evidence>